<reference evidence="2" key="1">
    <citation type="submission" date="2015-06" db="EMBL/GenBank/DDBJ databases">
        <title>Comparative genomics of Burkholderia leaf nodule symbionts.</title>
        <authorList>
            <person name="Carlier A."/>
            <person name="Eberl L."/>
            <person name="Pinto-Carbo M."/>
        </authorList>
    </citation>
    <scope>NUCLEOTIDE SEQUENCE [LARGE SCALE GENOMIC DNA]</scope>
    <source>
        <strain evidence="2">UZHbot4</strain>
    </source>
</reference>
<sequence>MFSDIAAGRHFMGGKRIATNQIFVHGHIRAGRSPEQKARLLADIVQSLQRITGLEKRFLWVYISELPPANMIEYGQVLPHPGAEQEWFDALTEVDRAYLLQLKGD</sequence>
<dbReference type="InterPro" id="IPR014347">
    <property type="entry name" value="Tautomerase/MIF_sf"/>
</dbReference>
<dbReference type="Proteomes" id="UP000036959">
    <property type="component" value="Unassembled WGS sequence"/>
</dbReference>
<comment type="caution">
    <text evidence="1">The sequence shown here is derived from an EMBL/GenBank/DDBJ whole genome shotgun (WGS) entry which is preliminary data.</text>
</comment>
<evidence type="ECO:0000313" key="2">
    <source>
        <dbReference type="Proteomes" id="UP000036959"/>
    </source>
</evidence>
<dbReference type="GO" id="GO:0016853">
    <property type="term" value="F:isomerase activity"/>
    <property type="evidence" value="ECO:0007669"/>
    <property type="project" value="UniProtKB-KW"/>
</dbReference>
<dbReference type="RefSeq" id="WP_083452167.1">
    <property type="nucleotide sequence ID" value="NZ_LFJJ01000057.1"/>
</dbReference>
<keyword evidence="2" id="KW-1185">Reference proteome</keyword>
<accession>A0A0L0MDW6</accession>
<dbReference type="SUPFAM" id="SSF55331">
    <property type="entry name" value="Tautomerase/MIF"/>
    <property type="match status" value="1"/>
</dbReference>
<dbReference type="AlphaFoldDB" id="A0A0L0MDW6"/>
<dbReference type="EMBL" id="LFJJ01000057">
    <property type="protein sequence ID" value="KND60528.1"/>
    <property type="molecule type" value="Genomic_DNA"/>
</dbReference>
<proteinExistence type="predicted"/>
<dbReference type="PATRIC" id="fig|242163.4.peg.5876"/>
<gene>
    <name evidence="1" type="ORF">BVER_03618</name>
</gene>
<protein>
    <submittedName>
        <fullName evidence="1">4-oxalocrotonate tautomerase-like protein</fullName>
    </submittedName>
</protein>
<dbReference type="Gene3D" id="3.30.429.10">
    <property type="entry name" value="Macrophage Migration Inhibitory Factor"/>
    <property type="match status" value="1"/>
</dbReference>
<organism evidence="1 2">
    <name type="scientific">Candidatus Burkholderia verschuerenii</name>
    <dbReference type="NCBI Taxonomy" id="242163"/>
    <lineage>
        <taxon>Bacteria</taxon>
        <taxon>Pseudomonadati</taxon>
        <taxon>Pseudomonadota</taxon>
        <taxon>Betaproteobacteria</taxon>
        <taxon>Burkholderiales</taxon>
        <taxon>Burkholderiaceae</taxon>
        <taxon>Burkholderia</taxon>
    </lineage>
</organism>
<dbReference type="Pfam" id="PF14552">
    <property type="entry name" value="Tautomerase_2"/>
    <property type="match status" value="1"/>
</dbReference>
<dbReference type="InterPro" id="IPR037479">
    <property type="entry name" value="Tauto_MSAD"/>
</dbReference>
<name>A0A0L0MDW6_9BURK</name>
<evidence type="ECO:0000313" key="1">
    <source>
        <dbReference type="EMBL" id="KND60528.1"/>
    </source>
</evidence>